<evidence type="ECO:0000313" key="3">
    <source>
        <dbReference type="Proteomes" id="UP000015100"/>
    </source>
</evidence>
<dbReference type="HOGENOM" id="CLU_328182_0_0_1"/>
<feature type="region of interest" description="Disordered" evidence="1">
    <location>
        <begin position="590"/>
        <end position="635"/>
    </location>
</feature>
<protein>
    <submittedName>
        <fullName evidence="2">Uncharacterized protein</fullName>
    </submittedName>
</protein>
<reference evidence="3" key="2">
    <citation type="submission" date="2013-04" db="EMBL/GenBank/DDBJ databases">
        <title>Genomic mechanisms accounting for the adaptation to parasitism in nematode-trapping fungi.</title>
        <authorList>
            <person name="Ahren D.G."/>
        </authorList>
    </citation>
    <scope>NUCLEOTIDE SEQUENCE [LARGE SCALE GENOMIC DNA]</scope>
    <source>
        <strain evidence="3">CBS 200.50</strain>
    </source>
</reference>
<dbReference type="AlphaFoldDB" id="S8C2P1"/>
<feature type="compositionally biased region" description="Basic and acidic residues" evidence="1">
    <location>
        <begin position="619"/>
        <end position="628"/>
    </location>
</feature>
<dbReference type="Proteomes" id="UP000015100">
    <property type="component" value="Unassembled WGS sequence"/>
</dbReference>
<accession>S8C2P1</accession>
<keyword evidence="3" id="KW-1185">Reference proteome</keyword>
<name>S8C2P1_DACHA</name>
<gene>
    <name evidence="2" type="ORF">H072_39</name>
</gene>
<dbReference type="OrthoDB" id="5286895at2759"/>
<organism evidence="2 3">
    <name type="scientific">Dactylellina haptotyla (strain CBS 200.50)</name>
    <name type="common">Nematode-trapping fungus</name>
    <name type="synonym">Monacrosporium haptotylum</name>
    <dbReference type="NCBI Taxonomy" id="1284197"/>
    <lineage>
        <taxon>Eukaryota</taxon>
        <taxon>Fungi</taxon>
        <taxon>Dikarya</taxon>
        <taxon>Ascomycota</taxon>
        <taxon>Pezizomycotina</taxon>
        <taxon>Orbiliomycetes</taxon>
        <taxon>Orbiliales</taxon>
        <taxon>Orbiliaceae</taxon>
        <taxon>Dactylellina</taxon>
    </lineage>
</organism>
<sequence>MPSRFLKTLSFPILISLYPQISSQFLIGVYDVTRLSALSPGESPVPTWLLCHPKSEAMFGIYAAELPAGCDSDNDGVEADKWTLMVPGNRHLDIGETISQIYLRGSTAHLHKTENRIPAITYNSDYKNSYFSYGYTGLAKGFQNAPFKLIRDGKPTALSDSNGVHHGDMLDFVGVAGTHMKDRVLRLQCAGENTGHWHVGRGTTLPITPLIPEVEFRVIMDIKKPVPVVQTLVKAKEVSEGFFSAVKKSFNKAGEKMSSGVKQWISSPVEEAKEDEYIEKVRVGPKDVKFDKFEAETTGETDELIFRKCDGKMELAMKAVILNLYISQALGLIISAVPKGPNSINIPNQRLCMPHPRGWQIELIKEGNDPGLLLVDPRDRNCPAFSGPGWYWDIGPNRKTAEQHTLIQLTGGPDTEEQPGVTHSLDPLARLHFGVLDPGKIYRSEFRVKRNGVYQNFETNRPQDASIKVGDILEFWGPSPPGERQLYLQSLFNYEVQTQIFTLVRETTARFTWGPQPTTELHVVDLGFQEVALPYWSNEEHEIKENIRLIDERTKFEKGKSGPGFCGLGGICSAAARGISRIFGGKRKDGPRIEIPGLNSDSSPVDASIDPFSSHRHLRPDSRPESRENSMFTPRESELDIEYGAEDLFEPRVPEQQQKFSLFKPTRLRADEIADILQKITENPEKEEESTIYTEEKEGDELEDIMVGVGDDIPDELVVPEAEFGIGNLQTPQFGEQVDQQPSSLRAEESGDNIDIPIIKSSRTPEIVSPDIQLDARETFRRRIADRRYTTYVRCVQALLRREDGEADEEIQNLVDHDWGLYSPMDFEEALASRSPLPQCPKSRQDIVNLAIDQGHPRYFPPGATGANPQSGVGYT</sequence>
<dbReference type="OMA" id="IDQGHPR"/>
<evidence type="ECO:0000256" key="1">
    <source>
        <dbReference type="SAM" id="MobiDB-lite"/>
    </source>
</evidence>
<reference evidence="2 3" key="1">
    <citation type="journal article" date="2013" name="PLoS Genet.">
        <title>Genomic mechanisms accounting for the adaptation to parasitism in nematode-trapping fungi.</title>
        <authorList>
            <person name="Meerupati T."/>
            <person name="Andersson K.M."/>
            <person name="Friman E."/>
            <person name="Kumar D."/>
            <person name="Tunlid A."/>
            <person name="Ahren D."/>
        </authorList>
    </citation>
    <scope>NUCLEOTIDE SEQUENCE [LARGE SCALE GENOMIC DNA]</scope>
    <source>
        <strain evidence="2 3">CBS 200.50</strain>
    </source>
</reference>
<evidence type="ECO:0000313" key="2">
    <source>
        <dbReference type="EMBL" id="EPS45958.1"/>
    </source>
</evidence>
<dbReference type="EMBL" id="AQGS01000001">
    <property type="protein sequence ID" value="EPS45958.1"/>
    <property type="molecule type" value="Genomic_DNA"/>
</dbReference>
<proteinExistence type="predicted"/>
<comment type="caution">
    <text evidence="2">The sequence shown here is derived from an EMBL/GenBank/DDBJ whole genome shotgun (WGS) entry which is preliminary data.</text>
</comment>